<dbReference type="EMBL" id="BK015098">
    <property type="protein sequence ID" value="DAD90949.1"/>
    <property type="molecule type" value="Genomic_DNA"/>
</dbReference>
<accession>A0A8S5N852</accession>
<reference evidence="1" key="1">
    <citation type="journal article" date="2021" name="Proc. Natl. Acad. Sci. U.S.A.">
        <title>A Catalog of Tens of Thousands of Viruses from Human Metagenomes Reveals Hidden Associations with Chronic Diseases.</title>
        <authorList>
            <person name="Tisza M.J."/>
            <person name="Buck C.B."/>
        </authorList>
    </citation>
    <scope>NUCLEOTIDE SEQUENCE</scope>
    <source>
        <strain evidence="1">CtkBO7</strain>
    </source>
</reference>
<evidence type="ECO:0000313" key="1">
    <source>
        <dbReference type="EMBL" id="DAD90949.1"/>
    </source>
</evidence>
<name>A0A8S5N852_9CAUD</name>
<proteinExistence type="predicted"/>
<protein>
    <submittedName>
        <fullName evidence="1">Uncharacterized protein</fullName>
    </submittedName>
</protein>
<organism evidence="1">
    <name type="scientific">Siphoviridae sp. ctkBO7</name>
    <dbReference type="NCBI Taxonomy" id="2826441"/>
    <lineage>
        <taxon>Viruses</taxon>
        <taxon>Duplodnaviria</taxon>
        <taxon>Heunggongvirae</taxon>
        <taxon>Uroviricota</taxon>
        <taxon>Caudoviricetes</taxon>
    </lineage>
</organism>
<sequence>MFRYYIRKGHTISSLLELTATEKAFYIACFELDLEDIERSMHGKEY</sequence>